<keyword evidence="5" id="KW-1185">Reference proteome</keyword>
<evidence type="ECO:0000313" key="5">
    <source>
        <dbReference type="Proteomes" id="UP000233837"/>
    </source>
</evidence>
<reference evidence="4 5" key="2">
    <citation type="journal article" date="2017" name="Nature">
        <title>The Apostasia genome and the evolution of orchids.</title>
        <authorList>
            <person name="Zhang G.Q."/>
            <person name="Liu K.W."/>
            <person name="Li Z."/>
            <person name="Lohaus R."/>
            <person name="Hsiao Y.Y."/>
            <person name="Niu S.C."/>
            <person name="Wang J.Y."/>
            <person name="Lin Y.C."/>
            <person name="Xu Q."/>
            <person name="Chen L.J."/>
            <person name="Yoshida K."/>
            <person name="Fujiwara S."/>
            <person name="Wang Z.W."/>
            <person name="Zhang Y.Q."/>
            <person name="Mitsuda N."/>
            <person name="Wang M."/>
            <person name="Liu G.H."/>
            <person name="Pecoraro L."/>
            <person name="Huang H.X."/>
            <person name="Xiao X.J."/>
            <person name="Lin M."/>
            <person name="Wu X.Y."/>
            <person name="Wu W.L."/>
            <person name="Chen Y.Y."/>
            <person name="Chang S.B."/>
            <person name="Sakamoto S."/>
            <person name="Ohme-Takagi M."/>
            <person name="Yagi M."/>
            <person name="Zeng S.J."/>
            <person name="Shen C.Y."/>
            <person name="Yeh C.M."/>
            <person name="Luo Y.B."/>
            <person name="Tsai W.C."/>
            <person name="Van de Peer Y."/>
            <person name="Liu Z.J."/>
        </authorList>
    </citation>
    <scope>NUCLEOTIDE SEQUENCE [LARGE SCALE GENOMIC DNA]</scope>
    <source>
        <tissue evidence="4">The whole plant</tissue>
    </source>
</reference>
<dbReference type="GO" id="GO:0003723">
    <property type="term" value="F:RNA binding"/>
    <property type="evidence" value="ECO:0007669"/>
    <property type="project" value="UniProtKB-KW"/>
</dbReference>
<evidence type="ECO:0000259" key="3">
    <source>
        <dbReference type="SMART" id="SM01218"/>
    </source>
</evidence>
<accession>A0A2I0WP80</accession>
<feature type="domain" description="Chromatin target of PRMT1 protein C-terminal" evidence="3">
    <location>
        <begin position="7"/>
        <end position="65"/>
    </location>
</feature>
<evidence type="ECO:0000256" key="2">
    <source>
        <dbReference type="SAM" id="MobiDB-lite"/>
    </source>
</evidence>
<dbReference type="SMART" id="SM01218">
    <property type="entry name" value="FoP_duplication"/>
    <property type="match status" value="1"/>
</dbReference>
<proteinExistence type="predicted"/>
<protein>
    <recommendedName>
        <fullName evidence="3">Chromatin target of PRMT1 protein C-terminal domain-containing protein</fullName>
    </recommendedName>
</protein>
<dbReference type="STRING" id="906689.A0A2I0WP80"/>
<dbReference type="AlphaFoldDB" id="A0A2I0WP80"/>
<reference evidence="4 5" key="1">
    <citation type="journal article" date="2016" name="Sci. Rep.">
        <title>The Dendrobium catenatum Lindl. genome sequence provides insights into polysaccharide synthase, floral development and adaptive evolution.</title>
        <authorList>
            <person name="Zhang G.Q."/>
            <person name="Xu Q."/>
            <person name="Bian C."/>
            <person name="Tsai W.C."/>
            <person name="Yeh C.M."/>
            <person name="Liu K.W."/>
            <person name="Yoshida K."/>
            <person name="Zhang L.S."/>
            <person name="Chang S.B."/>
            <person name="Chen F."/>
            <person name="Shi Y."/>
            <person name="Su Y.Y."/>
            <person name="Zhang Y.Q."/>
            <person name="Chen L.J."/>
            <person name="Yin Y."/>
            <person name="Lin M."/>
            <person name="Huang H."/>
            <person name="Deng H."/>
            <person name="Wang Z.W."/>
            <person name="Zhu S.L."/>
            <person name="Zhao X."/>
            <person name="Deng C."/>
            <person name="Niu S.C."/>
            <person name="Huang J."/>
            <person name="Wang M."/>
            <person name="Liu G.H."/>
            <person name="Yang H.J."/>
            <person name="Xiao X.J."/>
            <person name="Hsiao Y.Y."/>
            <person name="Wu W.L."/>
            <person name="Chen Y.Y."/>
            <person name="Mitsuda N."/>
            <person name="Ohme-Takagi M."/>
            <person name="Luo Y.B."/>
            <person name="Van de Peer Y."/>
            <person name="Liu Z.J."/>
        </authorList>
    </citation>
    <scope>NUCLEOTIDE SEQUENCE [LARGE SCALE GENOMIC DNA]</scope>
    <source>
        <tissue evidence="4">The whole plant</tissue>
    </source>
</reference>
<gene>
    <name evidence="4" type="ORF">MA16_Dca019091</name>
</gene>
<feature type="region of interest" description="Disordered" evidence="2">
    <location>
        <begin position="26"/>
        <end position="65"/>
    </location>
</feature>
<name>A0A2I0WP80_9ASPA</name>
<evidence type="ECO:0000256" key="1">
    <source>
        <dbReference type="ARBA" id="ARBA00022884"/>
    </source>
</evidence>
<dbReference type="Proteomes" id="UP000233837">
    <property type="component" value="Unassembled WGS sequence"/>
</dbReference>
<dbReference type="Pfam" id="PF13865">
    <property type="entry name" value="FoP_duplication"/>
    <property type="match status" value="1"/>
</dbReference>
<sequence length="65" mass="7167">MKIEIVGTNIPAPMVVPSLLNDNFRNFNPIPRRGRGRGRGRGESVSAADLDADLDKYHSEAMQTN</sequence>
<dbReference type="InterPro" id="IPR025715">
    <property type="entry name" value="FoP_C"/>
</dbReference>
<dbReference type="EMBL" id="KZ502495">
    <property type="protein sequence ID" value="PKU77470.1"/>
    <property type="molecule type" value="Genomic_DNA"/>
</dbReference>
<organism evidence="4 5">
    <name type="scientific">Dendrobium catenatum</name>
    <dbReference type="NCBI Taxonomy" id="906689"/>
    <lineage>
        <taxon>Eukaryota</taxon>
        <taxon>Viridiplantae</taxon>
        <taxon>Streptophyta</taxon>
        <taxon>Embryophyta</taxon>
        <taxon>Tracheophyta</taxon>
        <taxon>Spermatophyta</taxon>
        <taxon>Magnoliopsida</taxon>
        <taxon>Liliopsida</taxon>
        <taxon>Asparagales</taxon>
        <taxon>Orchidaceae</taxon>
        <taxon>Epidendroideae</taxon>
        <taxon>Malaxideae</taxon>
        <taxon>Dendrobiinae</taxon>
        <taxon>Dendrobium</taxon>
    </lineage>
</organism>
<keyword evidence="1" id="KW-0694">RNA-binding</keyword>
<evidence type="ECO:0000313" key="4">
    <source>
        <dbReference type="EMBL" id="PKU77470.1"/>
    </source>
</evidence>